<dbReference type="InterPro" id="IPR036291">
    <property type="entry name" value="NAD(P)-bd_dom_sf"/>
</dbReference>
<comment type="caution">
    <text evidence="4">The sequence shown here is derived from an EMBL/GenBank/DDBJ whole genome shotgun (WGS) entry which is preliminary data.</text>
</comment>
<dbReference type="PANTHER" id="PTHR43639:SF1">
    <property type="entry name" value="SHORT-CHAIN DEHYDROGENASE_REDUCTASE FAMILY PROTEIN"/>
    <property type="match status" value="1"/>
</dbReference>
<dbReference type="InterPro" id="IPR020904">
    <property type="entry name" value="Sc_DH/Rdtase_CS"/>
</dbReference>
<dbReference type="PROSITE" id="PS00061">
    <property type="entry name" value="ADH_SHORT"/>
    <property type="match status" value="1"/>
</dbReference>
<keyword evidence="2" id="KW-0560">Oxidoreductase</keyword>
<organism evidence="4 5">
    <name type="scientific">Nocardia mexicana</name>
    <dbReference type="NCBI Taxonomy" id="279262"/>
    <lineage>
        <taxon>Bacteria</taxon>
        <taxon>Bacillati</taxon>
        <taxon>Actinomycetota</taxon>
        <taxon>Actinomycetes</taxon>
        <taxon>Mycobacteriales</taxon>
        <taxon>Nocardiaceae</taxon>
        <taxon>Nocardia</taxon>
    </lineage>
</organism>
<dbReference type="Pfam" id="PF00106">
    <property type="entry name" value="adh_short"/>
    <property type="match status" value="1"/>
</dbReference>
<comment type="similarity">
    <text evidence="1 3">Belongs to the short-chain dehydrogenases/reductases (SDR) family.</text>
</comment>
<dbReference type="Proteomes" id="UP000255355">
    <property type="component" value="Unassembled WGS sequence"/>
</dbReference>
<dbReference type="GO" id="GO:0016491">
    <property type="term" value="F:oxidoreductase activity"/>
    <property type="evidence" value="ECO:0007669"/>
    <property type="project" value="UniProtKB-KW"/>
</dbReference>
<gene>
    <name evidence="4" type="ORF">DFR68_101587</name>
</gene>
<protein>
    <submittedName>
        <fullName evidence="4">NAD(P)-dependent dehydrogenase (Short-subunit alcohol dehydrogenase family)</fullName>
    </submittedName>
</protein>
<dbReference type="SUPFAM" id="SSF51735">
    <property type="entry name" value="NAD(P)-binding Rossmann-fold domains"/>
    <property type="match status" value="1"/>
</dbReference>
<evidence type="ECO:0000313" key="5">
    <source>
        <dbReference type="Proteomes" id="UP000255355"/>
    </source>
</evidence>
<dbReference type="PRINTS" id="PR00080">
    <property type="entry name" value="SDRFAMILY"/>
</dbReference>
<evidence type="ECO:0000256" key="1">
    <source>
        <dbReference type="ARBA" id="ARBA00006484"/>
    </source>
</evidence>
<sequence length="261" mass="27245">MYWAEHFGGEGVAVGRLSDRVVVVTGGSRGLGREMVLAFAEAGADVVIASRKIDSCVALAEEVREKYGRRALPVACNVSDWSQCDALAETAYAEFGRVDVLVNNAGLSPLYPSLDQVSEALFDKVIGVNLKGPFRLSALIGARMKEAGGGSIINVSSIEAVRPEPLAVPYSAAKAGLNALTLGLAQTYGPSVRVNTIQCGPFATDISAAWPDGLREELSKHNAAARVGEPHEIVGAALFLADPSASAFCSAATLALDGGWR</sequence>
<evidence type="ECO:0000313" key="4">
    <source>
        <dbReference type="EMBL" id="RDI55753.1"/>
    </source>
</evidence>
<name>A0A370HEV2_9NOCA</name>
<dbReference type="Gene3D" id="3.40.50.720">
    <property type="entry name" value="NAD(P)-binding Rossmann-like Domain"/>
    <property type="match status" value="1"/>
</dbReference>
<dbReference type="OrthoDB" id="286404at2"/>
<proteinExistence type="inferred from homology"/>
<dbReference type="PANTHER" id="PTHR43639">
    <property type="entry name" value="OXIDOREDUCTASE, SHORT-CHAIN DEHYDROGENASE/REDUCTASE FAMILY (AFU_ORTHOLOGUE AFUA_5G02870)"/>
    <property type="match status" value="1"/>
</dbReference>
<dbReference type="STRING" id="1210089.GCA_001613165_04190"/>
<evidence type="ECO:0000256" key="3">
    <source>
        <dbReference type="RuleBase" id="RU000363"/>
    </source>
</evidence>
<reference evidence="4 5" key="1">
    <citation type="submission" date="2018-07" db="EMBL/GenBank/DDBJ databases">
        <title>Genomic Encyclopedia of Type Strains, Phase IV (KMG-IV): sequencing the most valuable type-strain genomes for metagenomic binning, comparative biology and taxonomic classification.</title>
        <authorList>
            <person name="Goeker M."/>
        </authorList>
    </citation>
    <scope>NUCLEOTIDE SEQUENCE [LARGE SCALE GENOMIC DNA]</scope>
    <source>
        <strain evidence="4 5">DSM 44952</strain>
    </source>
</reference>
<dbReference type="InterPro" id="IPR002347">
    <property type="entry name" value="SDR_fam"/>
</dbReference>
<keyword evidence="5" id="KW-1185">Reference proteome</keyword>
<evidence type="ECO:0000256" key="2">
    <source>
        <dbReference type="ARBA" id="ARBA00023002"/>
    </source>
</evidence>
<dbReference type="PRINTS" id="PR00081">
    <property type="entry name" value="GDHRDH"/>
</dbReference>
<dbReference type="EMBL" id="QQAZ01000001">
    <property type="protein sequence ID" value="RDI55753.1"/>
    <property type="molecule type" value="Genomic_DNA"/>
</dbReference>
<accession>A0A370HEV2</accession>
<dbReference type="CDD" id="cd05233">
    <property type="entry name" value="SDR_c"/>
    <property type="match status" value="1"/>
</dbReference>
<dbReference type="AlphaFoldDB" id="A0A370HEV2"/>
<dbReference type="FunFam" id="3.40.50.720:FF:000084">
    <property type="entry name" value="Short-chain dehydrogenase reductase"/>
    <property type="match status" value="1"/>
</dbReference>